<dbReference type="Proteomes" id="UP000562027">
    <property type="component" value="Unassembled WGS sequence"/>
</dbReference>
<evidence type="ECO:0000313" key="3">
    <source>
        <dbReference type="Proteomes" id="UP000562027"/>
    </source>
</evidence>
<evidence type="ECO:0000313" key="2">
    <source>
        <dbReference type="EMBL" id="MBB4843908.1"/>
    </source>
</evidence>
<dbReference type="SUPFAM" id="SSF52799">
    <property type="entry name" value="(Phosphotyrosine protein) phosphatases II"/>
    <property type="match status" value="1"/>
</dbReference>
<feature type="domain" description="Tyrosine specific protein phosphatases" evidence="1">
    <location>
        <begin position="89"/>
        <end position="142"/>
    </location>
</feature>
<dbReference type="PROSITE" id="PS00383">
    <property type="entry name" value="TYR_PHOSPHATASE_1"/>
    <property type="match status" value="1"/>
</dbReference>
<name>A0A840LCJ5_9BURK</name>
<dbReference type="InterPro" id="IPR016130">
    <property type="entry name" value="Tyr_Pase_AS"/>
</dbReference>
<dbReference type="RefSeq" id="WP_184299583.1">
    <property type="nucleotide sequence ID" value="NZ_JACHLP010000004.1"/>
</dbReference>
<dbReference type="Gene3D" id="3.90.190.10">
    <property type="entry name" value="Protein tyrosine phosphatase superfamily"/>
    <property type="match status" value="1"/>
</dbReference>
<dbReference type="Pfam" id="PF22785">
    <property type="entry name" value="Tc-R-P"/>
    <property type="match status" value="1"/>
</dbReference>
<dbReference type="PROSITE" id="PS50056">
    <property type="entry name" value="TYR_PHOSPHATASE_2"/>
    <property type="match status" value="1"/>
</dbReference>
<reference evidence="2 3" key="1">
    <citation type="submission" date="2020-08" db="EMBL/GenBank/DDBJ databases">
        <title>Functional genomics of gut bacteria from endangered species of beetles.</title>
        <authorList>
            <person name="Carlos-Shanley C."/>
        </authorList>
    </citation>
    <scope>NUCLEOTIDE SEQUENCE [LARGE SCALE GENOMIC DNA]</scope>
    <source>
        <strain evidence="2 3">S00239</strain>
    </source>
</reference>
<proteinExistence type="predicted"/>
<dbReference type="AlphaFoldDB" id="A0A840LCJ5"/>
<sequence length="160" mass="17323">MPFRPLPLPAASSATGRLWLQSMPGRLESWGAFLDEARLRQLSLVVCLNPLEEVAQLSPGYHKAIAEGRLPFRWQHLPMRDFGLGADPQAFRQGVEQICHSLQLGDQVLLHCAAGIGRTGTVAACVLKSLGQDRDAALQAVRAAGASPQSALQSGWVDRF</sequence>
<protein>
    <submittedName>
        <fullName evidence="2">Protein-tyrosine phosphatase</fullName>
    </submittedName>
</protein>
<keyword evidence="3" id="KW-1185">Reference proteome</keyword>
<dbReference type="EMBL" id="JACHLP010000004">
    <property type="protein sequence ID" value="MBB4843908.1"/>
    <property type="molecule type" value="Genomic_DNA"/>
</dbReference>
<comment type="caution">
    <text evidence="2">The sequence shown here is derived from an EMBL/GenBank/DDBJ whole genome shotgun (WGS) entry which is preliminary data.</text>
</comment>
<evidence type="ECO:0000259" key="1">
    <source>
        <dbReference type="PROSITE" id="PS50056"/>
    </source>
</evidence>
<dbReference type="InterPro" id="IPR000387">
    <property type="entry name" value="Tyr_Pase_dom"/>
</dbReference>
<dbReference type="InterPro" id="IPR029021">
    <property type="entry name" value="Prot-tyrosine_phosphatase-like"/>
</dbReference>
<gene>
    <name evidence="2" type="ORF">HNP55_002431</name>
</gene>
<accession>A0A840LCJ5</accession>
<organism evidence="2 3">
    <name type="scientific">Roseateles oligotrophus</name>
    <dbReference type="NCBI Taxonomy" id="1769250"/>
    <lineage>
        <taxon>Bacteria</taxon>
        <taxon>Pseudomonadati</taxon>
        <taxon>Pseudomonadota</taxon>
        <taxon>Betaproteobacteria</taxon>
        <taxon>Burkholderiales</taxon>
        <taxon>Sphaerotilaceae</taxon>
        <taxon>Roseateles</taxon>
    </lineage>
</organism>